<feature type="transmembrane region" description="Helical" evidence="1">
    <location>
        <begin position="6"/>
        <end position="23"/>
    </location>
</feature>
<keyword evidence="1" id="KW-1133">Transmembrane helix</keyword>
<organism evidence="2 3">
    <name type="scientific">Ensete ventricosum</name>
    <name type="common">Abyssinian banana</name>
    <name type="synonym">Musa ensete</name>
    <dbReference type="NCBI Taxonomy" id="4639"/>
    <lineage>
        <taxon>Eukaryota</taxon>
        <taxon>Viridiplantae</taxon>
        <taxon>Streptophyta</taxon>
        <taxon>Embryophyta</taxon>
        <taxon>Tracheophyta</taxon>
        <taxon>Spermatophyta</taxon>
        <taxon>Magnoliopsida</taxon>
        <taxon>Liliopsida</taxon>
        <taxon>Zingiberales</taxon>
        <taxon>Musaceae</taxon>
        <taxon>Ensete</taxon>
    </lineage>
</organism>
<sequence>MLYLSLVLSLVVLSGLIIPLILVRSGHKLLKLKHYLSSQRPIRANVGSAQYRFREIYLMPPTREILFGGETMRGSESSLVITYKGLVSQWFGLE</sequence>
<protein>
    <submittedName>
        <fullName evidence="2">Uncharacterized protein</fullName>
    </submittedName>
</protein>
<reference evidence="2 3" key="1">
    <citation type="journal article" date="2014" name="Agronomy (Basel)">
        <title>A Draft Genome Sequence for Ensete ventricosum, the Drought-Tolerant Tree Against Hunger.</title>
        <authorList>
            <person name="Harrison J."/>
            <person name="Moore K.A."/>
            <person name="Paszkiewicz K."/>
            <person name="Jones T."/>
            <person name="Grant M."/>
            <person name="Ambacheew D."/>
            <person name="Muzemil S."/>
            <person name="Studholme D.J."/>
        </authorList>
    </citation>
    <scope>NUCLEOTIDE SEQUENCE [LARGE SCALE GENOMIC DNA]</scope>
</reference>
<evidence type="ECO:0000256" key="1">
    <source>
        <dbReference type="SAM" id="Phobius"/>
    </source>
</evidence>
<accession>A0A426WVC3</accession>
<dbReference type="AlphaFoldDB" id="A0A426WVC3"/>
<dbReference type="Proteomes" id="UP000287651">
    <property type="component" value="Unassembled WGS sequence"/>
</dbReference>
<name>A0A426WVC3_ENSVE</name>
<evidence type="ECO:0000313" key="3">
    <source>
        <dbReference type="Proteomes" id="UP000287651"/>
    </source>
</evidence>
<gene>
    <name evidence="2" type="ORF">B296_00045197</name>
</gene>
<evidence type="ECO:0000313" key="2">
    <source>
        <dbReference type="EMBL" id="RRT31121.1"/>
    </source>
</evidence>
<comment type="caution">
    <text evidence="2">The sequence shown here is derived from an EMBL/GenBank/DDBJ whole genome shotgun (WGS) entry which is preliminary data.</text>
</comment>
<proteinExistence type="predicted"/>
<keyword evidence="1" id="KW-0812">Transmembrane</keyword>
<dbReference type="EMBL" id="AMZH03047107">
    <property type="protein sequence ID" value="RRT31121.1"/>
    <property type="molecule type" value="Genomic_DNA"/>
</dbReference>
<keyword evidence="1" id="KW-0472">Membrane</keyword>